<evidence type="ECO:0000313" key="3">
    <source>
        <dbReference type="Proteomes" id="UP001171299"/>
    </source>
</evidence>
<accession>A0ABT8Y360</accession>
<evidence type="ECO:0000313" key="2">
    <source>
        <dbReference type="EMBL" id="MDO6409535.1"/>
    </source>
</evidence>
<keyword evidence="3" id="KW-1185">Reference proteome</keyword>
<dbReference type="Pfam" id="PF22522">
    <property type="entry name" value="DUF6998"/>
    <property type="match status" value="1"/>
</dbReference>
<dbReference type="Proteomes" id="UP001171299">
    <property type="component" value="Unassembled WGS sequence"/>
</dbReference>
<dbReference type="InterPro" id="IPR054267">
    <property type="entry name" value="DUF6998"/>
</dbReference>
<evidence type="ECO:0000259" key="1">
    <source>
        <dbReference type="Pfam" id="PF22522"/>
    </source>
</evidence>
<organism evidence="2 3">
    <name type="scientific">Pantoea phytobeneficialis</name>
    <dbReference type="NCBI Taxonomy" id="2052056"/>
    <lineage>
        <taxon>Bacteria</taxon>
        <taxon>Pseudomonadati</taxon>
        <taxon>Pseudomonadota</taxon>
        <taxon>Gammaproteobacteria</taxon>
        <taxon>Enterobacterales</taxon>
        <taxon>Erwiniaceae</taxon>
        <taxon>Pantoea</taxon>
    </lineage>
</organism>
<gene>
    <name evidence="2" type="ORF">Q3404_23460</name>
</gene>
<sequence length="179" mass="19903">MKGEQCEGFLVKSFFYQQVSVVHSETQDQINSLLKEAKSIALRYYRLTCKPLGVTGEVAEYEAATILGLDLCTARQAGYDATESVDGIVKTIQIKGRYMPDPKKISARLGSIDIAKPFDTVLLVLLDENYDAFAIYEATRENVLSALQAPGSRSRNERNQLGIAKFKAISTLRWSRASQ</sequence>
<protein>
    <recommendedName>
        <fullName evidence="1">DUF6998 domain-containing protein</fullName>
    </recommendedName>
</protein>
<dbReference type="RefSeq" id="WP_244633982.1">
    <property type="nucleotide sequence ID" value="NZ_CP024636.1"/>
</dbReference>
<reference evidence="2" key="1">
    <citation type="submission" date="2023-07" db="EMBL/GenBank/DDBJ databases">
        <title>The extreme plant-growth-promoting properties of Pantoea phytobeneficialis PF55 revealed by functional and genomic analysis.</title>
        <authorList>
            <person name="Nascimento F.X."/>
            <person name="Marcio R.J."/>
        </authorList>
    </citation>
    <scope>NUCLEOTIDE SEQUENCE</scope>
    <source>
        <strain evidence="2">PF55</strain>
    </source>
</reference>
<proteinExistence type="predicted"/>
<comment type="caution">
    <text evidence="2">The sequence shown here is derived from an EMBL/GenBank/DDBJ whole genome shotgun (WGS) entry which is preliminary data.</text>
</comment>
<dbReference type="EMBL" id="JAUOOM010000032">
    <property type="protein sequence ID" value="MDO6409535.1"/>
    <property type="molecule type" value="Genomic_DNA"/>
</dbReference>
<feature type="domain" description="DUF6998" evidence="1">
    <location>
        <begin position="56"/>
        <end position="170"/>
    </location>
</feature>
<name>A0ABT8Y360_9GAMM</name>